<dbReference type="EMBL" id="CAXAMN010009990">
    <property type="protein sequence ID" value="CAK9030298.1"/>
    <property type="molecule type" value="Genomic_DNA"/>
</dbReference>
<dbReference type="CDD" id="cd00051">
    <property type="entry name" value="EFh"/>
    <property type="match status" value="1"/>
</dbReference>
<protein>
    <submittedName>
        <fullName evidence="1">Uncharacterized protein</fullName>
    </submittedName>
</protein>
<sequence>MVSASSLGFDLLPEIRTAKPRLPDDSENSPSPPSSWQLSSFPSFAPPARSVSEDFQGLIDLLVKQHAQELSAARTGTESELTEKRAASKVKPGRNSFTSLNSSKERSKIRPGRKSLASLTSAQSRRSLSKRRHQSQLGELIAERHKDMREIHADEILDVWTESLNSGMFQQEPMMAALRKSRTNLTENSEIPPEVYQRMSCFQRIQAWLESHNYEVLIAFVLCLNVLWMAFELQVYGSMSGWELGIYSEPILPPEGLLDIEHVFQIADLAFTCFFVLDVMIRIAVLQKRFFKVPMNYLDLAVSVTSLVEIAFQALTLPVNPVLFRLLRIGKLARAFRMVTMTSVLASLQLLVKCLASSSNMLFWSFCLLTFVQCVAGLIMATLCRDFFTDPFYDQSIREQVFLYYGTFSRTFLTMFEVLFANWGPACRVLTENYSEYFSVFFLFYRCVLGFAVLNVANAVFVQQTMKTASSDEELAFKQKEKDTQMYIRKVKKLFQTIDESGDGSISLEEFAKLVQSPKLKFWMSQLELEYHDLLSLFEFLDNGDGEITLMEFVEGAGRLKGTAKTLDIWRIETKLEVLFEEVLDKLRPKQLGEEDDDNSEIHKSDNSIVEDVFNKSQFRHIRTTKNQNGMNPSGPSSPGSQPSSPGSDTQKWISEARLK</sequence>
<dbReference type="PROSITE" id="PS50222">
    <property type="entry name" value="EF_HAND_2"/>
    <property type="match status" value="1"/>
</dbReference>
<name>A0ABP0KTT8_9DINO</name>
<dbReference type="InterPro" id="IPR027359">
    <property type="entry name" value="Volt_channel_dom_sf"/>
</dbReference>
<gene>
    <name evidence="1" type="ORF">CCMP2556_LOCUS17817</name>
</gene>
<dbReference type="Gene3D" id="1.20.120.350">
    <property type="entry name" value="Voltage-gated potassium channels. Chain C"/>
    <property type="match status" value="1"/>
</dbReference>
<dbReference type="InterPro" id="IPR018247">
    <property type="entry name" value="EF_Hand_1_Ca_BS"/>
</dbReference>
<dbReference type="InterPro" id="IPR002048">
    <property type="entry name" value="EF_hand_dom"/>
</dbReference>
<dbReference type="SUPFAM" id="SSF81324">
    <property type="entry name" value="Voltage-gated potassium channels"/>
    <property type="match status" value="1"/>
</dbReference>
<dbReference type="Gene3D" id="1.10.238.10">
    <property type="entry name" value="EF-hand"/>
    <property type="match status" value="1"/>
</dbReference>
<comment type="caution">
    <text evidence="1">The sequence shown here is derived from an EMBL/GenBank/DDBJ whole genome shotgun (WGS) entry which is preliminary data.</text>
</comment>
<organism evidence="1 2">
    <name type="scientific">Durusdinium trenchii</name>
    <dbReference type="NCBI Taxonomy" id="1381693"/>
    <lineage>
        <taxon>Eukaryota</taxon>
        <taxon>Sar</taxon>
        <taxon>Alveolata</taxon>
        <taxon>Dinophyceae</taxon>
        <taxon>Suessiales</taxon>
        <taxon>Symbiodiniaceae</taxon>
        <taxon>Durusdinium</taxon>
    </lineage>
</organism>
<proteinExistence type="predicted"/>
<reference evidence="1 2" key="1">
    <citation type="submission" date="2024-02" db="EMBL/GenBank/DDBJ databases">
        <authorList>
            <person name="Chen Y."/>
            <person name="Shah S."/>
            <person name="Dougan E. K."/>
            <person name="Thang M."/>
            <person name="Chan C."/>
        </authorList>
    </citation>
    <scope>NUCLEOTIDE SEQUENCE [LARGE SCALE GENOMIC DNA]</scope>
</reference>
<evidence type="ECO:0000313" key="1">
    <source>
        <dbReference type="EMBL" id="CAK9030298.1"/>
    </source>
</evidence>
<dbReference type="Pfam" id="PF13202">
    <property type="entry name" value="EF-hand_5"/>
    <property type="match status" value="1"/>
</dbReference>
<dbReference type="Proteomes" id="UP001642484">
    <property type="component" value="Unassembled WGS sequence"/>
</dbReference>
<accession>A0ABP0KTT8</accession>
<dbReference type="PANTHER" id="PTHR45628">
    <property type="entry name" value="VOLTAGE-DEPENDENT CALCIUM CHANNEL TYPE A SUBUNIT ALPHA-1"/>
    <property type="match status" value="1"/>
</dbReference>
<dbReference type="InterPro" id="IPR011992">
    <property type="entry name" value="EF-hand-dom_pair"/>
</dbReference>
<dbReference type="SMART" id="SM00054">
    <property type="entry name" value="EFh"/>
    <property type="match status" value="2"/>
</dbReference>
<dbReference type="SUPFAM" id="SSF47473">
    <property type="entry name" value="EF-hand"/>
    <property type="match status" value="1"/>
</dbReference>
<dbReference type="Pfam" id="PF00520">
    <property type="entry name" value="Ion_trans"/>
    <property type="match status" value="1"/>
</dbReference>
<evidence type="ECO:0000313" key="2">
    <source>
        <dbReference type="Proteomes" id="UP001642484"/>
    </source>
</evidence>
<dbReference type="PROSITE" id="PS00018">
    <property type="entry name" value="EF_HAND_1"/>
    <property type="match status" value="1"/>
</dbReference>
<dbReference type="InterPro" id="IPR005821">
    <property type="entry name" value="Ion_trans_dom"/>
</dbReference>
<keyword evidence="2" id="KW-1185">Reference proteome</keyword>
<dbReference type="Gene3D" id="1.10.287.70">
    <property type="match status" value="1"/>
</dbReference>
<dbReference type="InterPro" id="IPR050599">
    <property type="entry name" value="VDCC_alpha-1_subunit"/>
</dbReference>
<dbReference type="PANTHER" id="PTHR45628:SF7">
    <property type="entry name" value="VOLTAGE-DEPENDENT CALCIUM CHANNEL TYPE A SUBUNIT ALPHA-1"/>
    <property type="match status" value="1"/>
</dbReference>